<keyword evidence="2" id="KW-1185">Reference proteome</keyword>
<protein>
    <submittedName>
        <fullName evidence="1">Uncharacterized protein</fullName>
    </submittedName>
</protein>
<accession>A0AAD6MBH9</accession>
<proteinExistence type="predicted"/>
<dbReference type="EMBL" id="JAQIZT010000010">
    <property type="protein sequence ID" value="KAJ6982473.1"/>
    <property type="molecule type" value="Genomic_DNA"/>
</dbReference>
<reference evidence="1" key="1">
    <citation type="journal article" date="2023" name="Mol. Ecol. Resour.">
        <title>Chromosome-level genome assembly of a triploid poplar Populus alba 'Berolinensis'.</title>
        <authorList>
            <person name="Chen S."/>
            <person name="Yu Y."/>
            <person name="Wang X."/>
            <person name="Wang S."/>
            <person name="Zhang T."/>
            <person name="Zhou Y."/>
            <person name="He R."/>
            <person name="Meng N."/>
            <person name="Wang Y."/>
            <person name="Liu W."/>
            <person name="Liu Z."/>
            <person name="Liu J."/>
            <person name="Guo Q."/>
            <person name="Huang H."/>
            <person name="Sederoff R.R."/>
            <person name="Wang G."/>
            <person name="Qu G."/>
            <person name="Chen S."/>
        </authorList>
    </citation>
    <scope>NUCLEOTIDE SEQUENCE</scope>
    <source>
        <strain evidence="1">SC-2020</strain>
    </source>
</reference>
<evidence type="ECO:0000313" key="2">
    <source>
        <dbReference type="Proteomes" id="UP001164929"/>
    </source>
</evidence>
<name>A0AAD6MBH9_9ROSI</name>
<evidence type="ECO:0000313" key="1">
    <source>
        <dbReference type="EMBL" id="KAJ6982473.1"/>
    </source>
</evidence>
<comment type="caution">
    <text evidence="1">The sequence shown here is derived from an EMBL/GenBank/DDBJ whole genome shotgun (WGS) entry which is preliminary data.</text>
</comment>
<gene>
    <name evidence="1" type="ORF">NC653_025550</name>
</gene>
<dbReference type="AlphaFoldDB" id="A0AAD6MBH9"/>
<dbReference type="Proteomes" id="UP001164929">
    <property type="component" value="Chromosome 10"/>
</dbReference>
<organism evidence="1 2">
    <name type="scientific">Populus alba x Populus x berolinensis</name>
    <dbReference type="NCBI Taxonomy" id="444605"/>
    <lineage>
        <taxon>Eukaryota</taxon>
        <taxon>Viridiplantae</taxon>
        <taxon>Streptophyta</taxon>
        <taxon>Embryophyta</taxon>
        <taxon>Tracheophyta</taxon>
        <taxon>Spermatophyta</taxon>
        <taxon>Magnoliopsida</taxon>
        <taxon>eudicotyledons</taxon>
        <taxon>Gunneridae</taxon>
        <taxon>Pentapetalae</taxon>
        <taxon>rosids</taxon>
        <taxon>fabids</taxon>
        <taxon>Malpighiales</taxon>
        <taxon>Salicaceae</taxon>
        <taxon>Saliceae</taxon>
        <taxon>Populus</taxon>
    </lineage>
</organism>
<dbReference type="PANTHER" id="PTHR31694">
    <property type="entry name" value="DESICCATION-LIKE PROTEIN"/>
    <property type="match status" value="1"/>
</dbReference>
<sequence>MDAALGRALSPPFDPYASSLRYRIASHVIPYIGLAGYVGANPNLQAKTSKRLVAGLSAVEGGQDAVIRALLFEHAMNKSDLYGMTVAEFTSRI</sequence>
<dbReference type="Pfam" id="PF13668">
    <property type="entry name" value="Ferritin_2"/>
    <property type="match status" value="1"/>
</dbReference>
<dbReference type="PANTHER" id="PTHR31694:SF12">
    <property type="entry name" value="DESICCATION-LIKE PROTEIN"/>
    <property type="match status" value="1"/>
</dbReference>
<dbReference type="InterPro" id="IPR052965">
    <property type="entry name" value="Pigment-catalase-like"/>
</dbReference>